<sequence length="98" mass="11840">MRILVDGEFHSSRTPNQKDTNGKSTLRERRSFYEKERRRRMRKSSNETNRAAQTRHMKNRLTRNALLKQRYEIIWPADACHIILEHEWELADEDVVCN</sequence>
<gene>
    <name evidence="2" type="primary">RvY_10843-1</name>
    <name evidence="2" type="synonym">RvY_10843.1</name>
    <name evidence="2" type="ORF">RvY_10843</name>
</gene>
<accession>A0A1D1VN28</accession>
<dbReference type="AlphaFoldDB" id="A0A1D1VN28"/>
<evidence type="ECO:0000256" key="1">
    <source>
        <dbReference type="SAM" id="MobiDB-lite"/>
    </source>
</evidence>
<name>A0A1D1VN28_RAMVA</name>
<feature type="compositionally biased region" description="Basic and acidic residues" evidence="1">
    <location>
        <begin position="1"/>
        <end position="11"/>
    </location>
</feature>
<dbReference type="Proteomes" id="UP000186922">
    <property type="component" value="Unassembled WGS sequence"/>
</dbReference>
<comment type="caution">
    <text evidence="2">The sequence shown here is derived from an EMBL/GenBank/DDBJ whole genome shotgun (WGS) entry which is preliminary data.</text>
</comment>
<feature type="region of interest" description="Disordered" evidence="1">
    <location>
        <begin position="1"/>
        <end position="59"/>
    </location>
</feature>
<keyword evidence="3" id="KW-1185">Reference proteome</keyword>
<protein>
    <submittedName>
        <fullName evidence="2">Uncharacterized protein</fullName>
    </submittedName>
</protein>
<feature type="compositionally biased region" description="Polar residues" evidence="1">
    <location>
        <begin position="12"/>
        <end position="24"/>
    </location>
</feature>
<organism evidence="2 3">
    <name type="scientific">Ramazzottius varieornatus</name>
    <name type="common">Water bear</name>
    <name type="synonym">Tardigrade</name>
    <dbReference type="NCBI Taxonomy" id="947166"/>
    <lineage>
        <taxon>Eukaryota</taxon>
        <taxon>Metazoa</taxon>
        <taxon>Ecdysozoa</taxon>
        <taxon>Tardigrada</taxon>
        <taxon>Eutardigrada</taxon>
        <taxon>Parachela</taxon>
        <taxon>Hypsibioidea</taxon>
        <taxon>Ramazzottiidae</taxon>
        <taxon>Ramazzottius</taxon>
    </lineage>
</organism>
<evidence type="ECO:0000313" key="2">
    <source>
        <dbReference type="EMBL" id="GAU99908.1"/>
    </source>
</evidence>
<dbReference type="EMBL" id="BDGG01000005">
    <property type="protein sequence ID" value="GAU99908.1"/>
    <property type="molecule type" value="Genomic_DNA"/>
</dbReference>
<proteinExistence type="predicted"/>
<feature type="compositionally biased region" description="Basic and acidic residues" evidence="1">
    <location>
        <begin position="25"/>
        <end position="36"/>
    </location>
</feature>
<reference evidence="2 3" key="1">
    <citation type="journal article" date="2016" name="Nat. Commun.">
        <title>Extremotolerant tardigrade genome and improved radiotolerance of human cultured cells by tardigrade-unique protein.</title>
        <authorList>
            <person name="Hashimoto T."/>
            <person name="Horikawa D.D."/>
            <person name="Saito Y."/>
            <person name="Kuwahara H."/>
            <person name="Kozuka-Hata H."/>
            <person name="Shin-I T."/>
            <person name="Minakuchi Y."/>
            <person name="Ohishi K."/>
            <person name="Motoyama A."/>
            <person name="Aizu T."/>
            <person name="Enomoto A."/>
            <person name="Kondo K."/>
            <person name="Tanaka S."/>
            <person name="Hara Y."/>
            <person name="Koshikawa S."/>
            <person name="Sagara H."/>
            <person name="Miura T."/>
            <person name="Yokobori S."/>
            <person name="Miyagawa K."/>
            <person name="Suzuki Y."/>
            <person name="Kubo T."/>
            <person name="Oyama M."/>
            <person name="Kohara Y."/>
            <person name="Fujiyama A."/>
            <person name="Arakawa K."/>
            <person name="Katayama T."/>
            <person name="Toyoda A."/>
            <person name="Kunieda T."/>
        </authorList>
    </citation>
    <scope>NUCLEOTIDE SEQUENCE [LARGE SCALE GENOMIC DNA]</scope>
    <source>
        <strain evidence="2 3">YOKOZUNA-1</strain>
    </source>
</reference>
<evidence type="ECO:0000313" key="3">
    <source>
        <dbReference type="Proteomes" id="UP000186922"/>
    </source>
</evidence>